<organism evidence="2 3">
    <name type="scientific">Podospora appendiculata</name>
    <dbReference type="NCBI Taxonomy" id="314037"/>
    <lineage>
        <taxon>Eukaryota</taxon>
        <taxon>Fungi</taxon>
        <taxon>Dikarya</taxon>
        <taxon>Ascomycota</taxon>
        <taxon>Pezizomycotina</taxon>
        <taxon>Sordariomycetes</taxon>
        <taxon>Sordariomycetidae</taxon>
        <taxon>Sordariales</taxon>
        <taxon>Podosporaceae</taxon>
        <taxon>Podospora</taxon>
    </lineage>
</organism>
<dbReference type="EMBL" id="JAULSO010000002">
    <property type="protein sequence ID" value="KAK3687626.1"/>
    <property type="molecule type" value="Genomic_DNA"/>
</dbReference>
<sequence length="218" mass="24620">MRLRLRLRLCVLSEQTLVLFLSMKNGAGANALVVRCLRVEEQCGIRLQGWAAGNGMEKKLNGLHSLLAGWVGVWWTTFRTLTRLIYAQGRPWSGCGCWVRATQRDKAVGTILAFSFLCFSAVTGRQQAGQGRSTSPRRQASIRHPQSLEMCRVQAVPEPAQMETMTSPYIRFLPRFIIPTSDLKLDVTPGRRLHAISFWLRENFLLNNLPTPGDSFWT</sequence>
<comment type="caution">
    <text evidence="2">The sequence shown here is derived from an EMBL/GenBank/DDBJ whole genome shotgun (WGS) entry which is preliminary data.</text>
</comment>
<feature type="signal peptide" evidence="1">
    <location>
        <begin position="1"/>
        <end position="29"/>
    </location>
</feature>
<evidence type="ECO:0000313" key="3">
    <source>
        <dbReference type="Proteomes" id="UP001270362"/>
    </source>
</evidence>
<dbReference type="Proteomes" id="UP001270362">
    <property type="component" value="Unassembled WGS sequence"/>
</dbReference>
<keyword evidence="3" id="KW-1185">Reference proteome</keyword>
<protein>
    <submittedName>
        <fullName evidence="2">Uncharacterized protein</fullName>
    </submittedName>
</protein>
<reference evidence="2" key="1">
    <citation type="journal article" date="2023" name="Mol. Phylogenet. Evol.">
        <title>Genome-scale phylogeny and comparative genomics of the fungal order Sordariales.</title>
        <authorList>
            <person name="Hensen N."/>
            <person name="Bonometti L."/>
            <person name="Westerberg I."/>
            <person name="Brannstrom I.O."/>
            <person name="Guillou S."/>
            <person name="Cros-Aarteil S."/>
            <person name="Calhoun S."/>
            <person name="Haridas S."/>
            <person name="Kuo A."/>
            <person name="Mondo S."/>
            <person name="Pangilinan J."/>
            <person name="Riley R."/>
            <person name="LaButti K."/>
            <person name="Andreopoulos B."/>
            <person name="Lipzen A."/>
            <person name="Chen C."/>
            <person name="Yan M."/>
            <person name="Daum C."/>
            <person name="Ng V."/>
            <person name="Clum A."/>
            <person name="Steindorff A."/>
            <person name="Ohm R.A."/>
            <person name="Martin F."/>
            <person name="Silar P."/>
            <person name="Natvig D.O."/>
            <person name="Lalanne C."/>
            <person name="Gautier V."/>
            <person name="Ament-Velasquez S.L."/>
            <person name="Kruys A."/>
            <person name="Hutchinson M.I."/>
            <person name="Powell A.J."/>
            <person name="Barry K."/>
            <person name="Miller A.N."/>
            <person name="Grigoriev I.V."/>
            <person name="Debuchy R."/>
            <person name="Gladieux P."/>
            <person name="Hiltunen Thoren M."/>
            <person name="Johannesson H."/>
        </authorList>
    </citation>
    <scope>NUCLEOTIDE SEQUENCE</scope>
    <source>
        <strain evidence="2">CBS 314.62</strain>
    </source>
</reference>
<keyword evidence="1" id="KW-0732">Signal</keyword>
<dbReference type="AlphaFoldDB" id="A0AAE0X863"/>
<gene>
    <name evidence="2" type="ORF">B0T22DRAFT_134043</name>
</gene>
<proteinExistence type="predicted"/>
<feature type="chain" id="PRO_5042092314" evidence="1">
    <location>
        <begin position="30"/>
        <end position="218"/>
    </location>
</feature>
<evidence type="ECO:0000313" key="2">
    <source>
        <dbReference type="EMBL" id="KAK3687626.1"/>
    </source>
</evidence>
<evidence type="ECO:0000256" key="1">
    <source>
        <dbReference type="SAM" id="SignalP"/>
    </source>
</evidence>
<name>A0AAE0X863_9PEZI</name>
<accession>A0AAE0X863</accession>
<reference evidence="2" key="2">
    <citation type="submission" date="2023-06" db="EMBL/GenBank/DDBJ databases">
        <authorList>
            <consortium name="Lawrence Berkeley National Laboratory"/>
            <person name="Haridas S."/>
            <person name="Hensen N."/>
            <person name="Bonometti L."/>
            <person name="Westerberg I."/>
            <person name="Brannstrom I.O."/>
            <person name="Guillou S."/>
            <person name="Cros-Aarteil S."/>
            <person name="Calhoun S."/>
            <person name="Kuo A."/>
            <person name="Mondo S."/>
            <person name="Pangilinan J."/>
            <person name="Riley R."/>
            <person name="Labutti K."/>
            <person name="Andreopoulos B."/>
            <person name="Lipzen A."/>
            <person name="Chen C."/>
            <person name="Yanf M."/>
            <person name="Daum C."/>
            <person name="Ng V."/>
            <person name="Clum A."/>
            <person name="Steindorff A."/>
            <person name="Ohm R."/>
            <person name="Martin F."/>
            <person name="Silar P."/>
            <person name="Natvig D."/>
            <person name="Lalanne C."/>
            <person name="Gautier V."/>
            <person name="Ament-Velasquez S.L."/>
            <person name="Kruys A."/>
            <person name="Hutchinson M.I."/>
            <person name="Powell A.J."/>
            <person name="Barry K."/>
            <person name="Miller A.N."/>
            <person name="Grigoriev I.V."/>
            <person name="Debuchy R."/>
            <person name="Gladieux P."/>
            <person name="Thoren M.H."/>
            <person name="Johannesson H."/>
        </authorList>
    </citation>
    <scope>NUCLEOTIDE SEQUENCE</scope>
    <source>
        <strain evidence="2">CBS 314.62</strain>
    </source>
</reference>